<evidence type="ECO:0000256" key="2">
    <source>
        <dbReference type="ARBA" id="ARBA00022801"/>
    </source>
</evidence>
<dbReference type="InterPro" id="IPR015797">
    <property type="entry name" value="NUDIX_hydrolase-like_dom_sf"/>
</dbReference>
<dbReference type="PANTHER" id="PTHR13994">
    <property type="entry name" value="NUDIX HYDROLASE RELATED"/>
    <property type="match status" value="1"/>
</dbReference>
<dbReference type="AlphaFoldDB" id="A0A7J0EZ04"/>
<dbReference type="Pfam" id="PF18290">
    <property type="entry name" value="Nudix_hydro"/>
    <property type="match status" value="1"/>
</dbReference>
<dbReference type="InterPro" id="IPR020476">
    <property type="entry name" value="Nudix_hydrolase"/>
</dbReference>
<keyword evidence="6" id="KW-1185">Reference proteome</keyword>
<name>A0A7J0EZ04_9ERIC</name>
<evidence type="ECO:0000256" key="3">
    <source>
        <dbReference type="RuleBase" id="RU003476"/>
    </source>
</evidence>
<dbReference type="SUPFAM" id="SSF55811">
    <property type="entry name" value="Nudix"/>
    <property type="match status" value="1"/>
</dbReference>
<sequence length="258" mass="29360">MRDLEHSRLFQATWPSSWAIILGHLDEDVFQGKKGVWIKLPIELVNLVEPAVKEGFYFHHAEPKYLMLVHWIPKTANTLPANATHRVGIGAFVMNEKNEVLVVQEKSGVFRGTGVWKFPTGVVDEGEDICDAAVREVKEETGIDTNFMEILAFSDDDWVCNRDTMIYDVIAVAGGDNEIMSSREELVQMAGYREEKLSAILVSGRSSRNRRFLELQDFGKEDSLRGEIIMAELPKNEIVDDRHMIYGPGKCYINQEKR</sequence>
<dbReference type="Gene3D" id="3.90.79.10">
    <property type="entry name" value="Nucleoside Triphosphate Pyrophosphohydrolase"/>
    <property type="match status" value="1"/>
</dbReference>
<reference evidence="5 6" key="1">
    <citation type="submission" date="2019-07" db="EMBL/GenBank/DDBJ databases">
        <title>De Novo Assembly of kiwifruit Actinidia rufa.</title>
        <authorList>
            <person name="Sugita-Konishi S."/>
            <person name="Sato K."/>
            <person name="Mori E."/>
            <person name="Abe Y."/>
            <person name="Kisaki G."/>
            <person name="Hamano K."/>
            <person name="Suezawa K."/>
            <person name="Otani M."/>
            <person name="Fukuda T."/>
            <person name="Manabe T."/>
            <person name="Gomi K."/>
            <person name="Tabuchi M."/>
            <person name="Akimitsu K."/>
            <person name="Kataoka I."/>
        </authorList>
    </citation>
    <scope>NUCLEOTIDE SEQUENCE [LARGE SCALE GENOMIC DNA]</scope>
    <source>
        <strain evidence="6">cv. Fuchu</strain>
    </source>
</reference>
<dbReference type="OrthoDB" id="447842at2759"/>
<feature type="domain" description="Nudix hydrolase" evidence="4">
    <location>
        <begin position="84"/>
        <end position="236"/>
    </location>
</feature>
<comment type="caution">
    <text evidence="5">The sequence shown here is derived from an EMBL/GenBank/DDBJ whole genome shotgun (WGS) entry which is preliminary data.</text>
</comment>
<keyword evidence="2 3" id="KW-0378">Hydrolase</keyword>
<dbReference type="GO" id="GO:0035529">
    <property type="term" value="F:NADH pyrophosphatase activity"/>
    <property type="evidence" value="ECO:0007669"/>
    <property type="project" value="TreeGrafter"/>
</dbReference>
<dbReference type="EMBL" id="BJWL01000008">
    <property type="protein sequence ID" value="GFY91650.1"/>
    <property type="molecule type" value="Genomic_DNA"/>
</dbReference>
<evidence type="ECO:0000259" key="4">
    <source>
        <dbReference type="PROSITE" id="PS51462"/>
    </source>
</evidence>
<organism evidence="5 6">
    <name type="scientific">Actinidia rufa</name>
    <dbReference type="NCBI Taxonomy" id="165716"/>
    <lineage>
        <taxon>Eukaryota</taxon>
        <taxon>Viridiplantae</taxon>
        <taxon>Streptophyta</taxon>
        <taxon>Embryophyta</taxon>
        <taxon>Tracheophyta</taxon>
        <taxon>Spermatophyta</taxon>
        <taxon>Magnoliopsida</taxon>
        <taxon>eudicotyledons</taxon>
        <taxon>Gunneridae</taxon>
        <taxon>Pentapetalae</taxon>
        <taxon>asterids</taxon>
        <taxon>Ericales</taxon>
        <taxon>Actinidiaceae</taxon>
        <taxon>Actinidia</taxon>
    </lineage>
</organism>
<dbReference type="PROSITE" id="PS00893">
    <property type="entry name" value="NUDIX_BOX"/>
    <property type="match status" value="1"/>
</dbReference>
<evidence type="ECO:0000313" key="6">
    <source>
        <dbReference type="Proteomes" id="UP000585474"/>
    </source>
</evidence>
<dbReference type="InterPro" id="IPR020084">
    <property type="entry name" value="NUDIX_hydrolase_CS"/>
</dbReference>
<dbReference type="GO" id="GO:0051287">
    <property type="term" value="F:NAD binding"/>
    <property type="evidence" value="ECO:0007669"/>
    <property type="project" value="TreeGrafter"/>
</dbReference>
<proteinExistence type="inferred from homology"/>
<comment type="similarity">
    <text evidence="1 3">Belongs to the Nudix hydrolase family.</text>
</comment>
<evidence type="ECO:0000313" key="5">
    <source>
        <dbReference type="EMBL" id="GFY91650.1"/>
    </source>
</evidence>
<accession>A0A7J0EZ04</accession>
<dbReference type="InterPro" id="IPR000086">
    <property type="entry name" value="NUDIX_hydrolase_dom"/>
</dbReference>
<dbReference type="GO" id="GO:0047631">
    <property type="term" value="F:ADP-ribose diphosphatase activity"/>
    <property type="evidence" value="ECO:0007669"/>
    <property type="project" value="TreeGrafter"/>
</dbReference>
<dbReference type="PRINTS" id="PR01356">
    <property type="entry name" value="GFGPROTEIN"/>
</dbReference>
<dbReference type="Pfam" id="PF00293">
    <property type="entry name" value="NUDIX"/>
    <property type="match status" value="1"/>
</dbReference>
<dbReference type="Gene3D" id="3.40.630.30">
    <property type="match status" value="1"/>
</dbReference>
<protein>
    <submittedName>
        <fullName evidence="5">Nudix hydrolase homolog 2</fullName>
    </submittedName>
</protein>
<dbReference type="InterPro" id="IPR003293">
    <property type="entry name" value="Nudix_hydrolase6-like"/>
</dbReference>
<dbReference type="Proteomes" id="UP000585474">
    <property type="component" value="Unassembled WGS sequence"/>
</dbReference>
<dbReference type="InterPro" id="IPR040618">
    <property type="entry name" value="Pre-Nudix"/>
</dbReference>
<gene>
    <name evidence="5" type="ORF">Acr_08g0000460</name>
</gene>
<evidence type="ECO:0000256" key="1">
    <source>
        <dbReference type="ARBA" id="ARBA00005582"/>
    </source>
</evidence>
<dbReference type="PRINTS" id="PR00502">
    <property type="entry name" value="NUDIXFAMILY"/>
</dbReference>
<dbReference type="PROSITE" id="PS51462">
    <property type="entry name" value="NUDIX"/>
    <property type="match status" value="1"/>
</dbReference>
<dbReference type="PANTHER" id="PTHR13994:SF29">
    <property type="entry name" value="NUDIX HYDROLASE 2"/>
    <property type="match status" value="1"/>
</dbReference>